<name>A0AAW6RJ71_9BURK</name>
<reference evidence="1 2" key="1">
    <citation type="submission" date="2023-04" db="EMBL/GenBank/DDBJ databases">
        <title>Ottowia paracancer sp. nov., isolated from human stomach.</title>
        <authorList>
            <person name="Song Y."/>
        </authorList>
    </citation>
    <scope>NUCLEOTIDE SEQUENCE [LARGE SCALE GENOMIC DNA]</scope>
    <source>
        <strain evidence="1 2">10c7w1</strain>
    </source>
</reference>
<comment type="caution">
    <text evidence="1">The sequence shown here is derived from an EMBL/GenBank/DDBJ whole genome shotgun (WGS) entry which is preliminary data.</text>
</comment>
<accession>A0AAW6RJ71</accession>
<proteinExistence type="predicted"/>
<protein>
    <submittedName>
        <fullName evidence="1">Uncharacterized protein</fullName>
    </submittedName>
</protein>
<gene>
    <name evidence="1" type="ORF">QB898_02800</name>
</gene>
<sequence>MQAIFAKASAEEGSDFVVFGAPARLTQPGKSPLHNLALGQRLKTVALSFAHFSKVLGRVASIASKRGANLEGQKYRLPQFVLGPNAMNRGAK</sequence>
<keyword evidence="2" id="KW-1185">Reference proteome</keyword>
<dbReference type="AlphaFoldDB" id="A0AAW6RJ71"/>
<dbReference type="Proteomes" id="UP001237156">
    <property type="component" value="Unassembled WGS sequence"/>
</dbReference>
<evidence type="ECO:0000313" key="2">
    <source>
        <dbReference type="Proteomes" id="UP001237156"/>
    </source>
</evidence>
<evidence type="ECO:0000313" key="1">
    <source>
        <dbReference type="EMBL" id="MDG9698656.1"/>
    </source>
</evidence>
<dbReference type="EMBL" id="JARVII010000003">
    <property type="protein sequence ID" value="MDG9698656.1"/>
    <property type="molecule type" value="Genomic_DNA"/>
</dbReference>
<organism evidence="1 2">
    <name type="scientific">Ottowia cancrivicina</name>
    <dbReference type="NCBI Taxonomy" id="3040346"/>
    <lineage>
        <taxon>Bacteria</taxon>
        <taxon>Pseudomonadati</taxon>
        <taxon>Pseudomonadota</taxon>
        <taxon>Betaproteobacteria</taxon>
        <taxon>Burkholderiales</taxon>
        <taxon>Comamonadaceae</taxon>
        <taxon>Ottowia</taxon>
    </lineage>
</organism>